<evidence type="ECO:0000313" key="21">
    <source>
        <dbReference type="Proteomes" id="UP000009325"/>
    </source>
</evidence>
<dbReference type="GO" id="GO:0009401">
    <property type="term" value="P:phosphoenolpyruvate-dependent sugar phosphotransferase system"/>
    <property type="evidence" value="ECO:0007669"/>
    <property type="project" value="UniProtKB-KW"/>
</dbReference>
<dbReference type="PANTHER" id="PTHR30181:SF2">
    <property type="entry name" value="PTS SYSTEM MANNITOL-SPECIFIC EIICBA COMPONENT"/>
    <property type="match status" value="1"/>
</dbReference>
<evidence type="ECO:0000256" key="5">
    <source>
        <dbReference type="ARBA" id="ARBA00021825"/>
    </source>
</evidence>
<feature type="transmembrane region" description="Helical" evidence="16">
    <location>
        <begin position="168"/>
        <end position="192"/>
    </location>
</feature>
<dbReference type="EC" id="2.7.1.197" evidence="4"/>
<evidence type="ECO:0000256" key="7">
    <source>
        <dbReference type="ARBA" id="ARBA00022475"/>
    </source>
</evidence>
<feature type="domain" description="PTS EIIB type-2" evidence="17">
    <location>
        <begin position="414"/>
        <end position="509"/>
    </location>
</feature>
<evidence type="ECO:0000256" key="9">
    <source>
        <dbReference type="ARBA" id="ARBA00022597"/>
    </source>
</evidence>
<dbReference type="InterPro" id="IPR013014">
    <property type="entry name" value="PTS_EIIC_2"/>
</dbReference>
<keyword evidence="12 16" id="KW-0812">Transmembrane</keyword>
<evidence type="ECO:0000256" key="2">
    <source>
        <dbReference type="ARBA" id="ARBA00002434"/>
    </source>
</evidence>
<feature type="transmembrane region" description="Helical" evidence="16">
    <location>
        <begin position="20"/>
        <end position="41"/>
    </location>
</feature>
<dbReference type="Pfam" id="PF02302">
    <property type="entry name" value="PTS_IIB"/>
    <property type="match status" value="1"/>
</dbReference>
<dbReference type="Pfam" id="PF02378">
    <property type="entry name" value="PTS_EIIC"/>
    <property type="match status" value="1"/>
</dbReference>
<evidence type="ECO:0000256" key="4">
    <source>
        <dbReference type="ARBA" id="ARBA00011909"/>
    </source>
</evidence>
<dbReference type="InterPro" id="IPR029503">
    <property type="entry name" value="PTS_EIIB_mannitol"/>
</dbReference>
<accession>K0NPC9</accession>
<dbReference type="Gene3D" id="3.40.50.2300">
    <property type="match status" value="2"/>
</dbReference>
<evidence type="ECO:0000256" key="6">
    <source>
        <dbReference type="ARBA" id="ARBA00022448"/>
    </source>
</evidence>
<dbReference type="GO" id="GO:0005886">
    <property type="term" value="C:plasma membrane"/>
    <property type="evidence" value="ECO:0007669"/>
    <property type="project" value="UniProtKB-SubCell"/>
</dbReference>
<dbReference type="GO" id="GO:0022872">
    <property type="term" value="F:protein-N(PI)-phosphohistidine-mannitol phosphotransferase system transmembrane transporter activity"/>
    <property type="evidence" value="ECO:0007669"/>
    <property type="project" value="InterPro"/>
</dbReference>
<proteinExistence type="predicted"/>
<keyword evidence="8" id="KW-0597">Phosphoprotein</keyword>
<dbReference type="OrthoDB" id="9814222at2"/>
<dbReference type="SUPFAM" id="SSF52794">
    <property type="entry name" value="PTS system IIB component-like"/>
    <property type="match status" value="2"/>
</dbReference>
<keyword evidence="10 19" id="KW-0808">Transferase</keyword>
<dbReference type="AlphaFoldDB" id="K0NPC9"/>
<dbReference type="InterPro" id="IPR036095">
    <property type="entry name" value="PTS_EIIB-like_sf"/>
</dbReference>
<feature type="transmembrane region" description="Helical" evidence="16">
    <location>
        <begin position="343"/>
        <end position="365"/>
    </location>
</feature>
<dbReference type="RefSeq" id="WP_009558072.1">
    <property type="nucleotide sequence ID" value="NZ_CALZ01000089.1"/>
</dbReference>
<feature type="domain" description="PTS EIIC type-2" evidence="18">
    <location>
        <begin position="17"/>
        <end position="373"/>
    </location>
</feature>
<evidence type="ECO:0000259" key="18">
    <source>
        <dbReference type="PROSITE" id="PS51104"/>
    </source>
</evidence>
<keyword evidence="9" id="KW-0762">Sugar transport</keyword>
<evidence type="ECO:0000256" key="14">
    <source>
        <dbReference type="ARBA" id="ARBA00023136"/>
    </source>
</evidence>
<dbReference type="PROSITE" id="PS51099">
    <property type="entry name" value="PTS_EIIB_TYPE_2"/>
    <property type="match status" value="1"/>
</dbReference>
<gene>
    <name evidence="19" type="ORF">BN146_05090</name>
    <name evidence="20" type="ORF">BN146_06230</name>
</gene>
<comment type="caution">
    <text evidence="19">The sequence shown here is derived from an EMBL/GenBank/DDBJ whole genome shotgun (WGS) entry which is preliminary data.</text>
</comment>
<dbReference type="Proteomes" id="UP000009325">
    <property type="component" value="Unassembled WGS sequence"/>
</dbReference>
<comment type="subcellular location">
    <subcellularLocation>
        <location evidence="3">Cell membrane</location>
        <topology evidence="3">Multi-pass membrane protein</topology>
    </subcellularLocation>
</comment>
<comment type="function">
    <text evidence="2">The phosphoenolpyruvate-dependent sugar phosphotransferase system (sugar PTS), a major carbohydrate active transport system, catalyzes the phosphorylation of incoming sugar substrates concomitantly with their translocation across the cell membrane. The enzyme II CmtAB PTS system is involved in D-mannitol transport.</text>
</comment>
<evidence type="ECO:0000256" key="8">
    <source>
        <dbReference type="ARBA" id="ARBA00022553"/>
    </source>
</evidence>
<evidence type="ECO:0000313" key="19">
    <source>
        <dbReference type="EMBL" id="CCK83624.1"/>
    </source>
</evidence>
<evidence type="ECO:0000256" key="10">
    <source>
        <dbReference type="ARBA" id="ARBA00022679"/>
    </source>
</evidence>
<evidence type="ECO:0000259" key="17">
    <source>
        <dbReference type="PROSITE" id="PS51099"/>
    </source>
</evidence>
<keyword evidence="6" id="KW-0813">Transport</keyword>
<evidence type="ECO:0000256" key="12">
    <source>
        <dbReference type="ARBA" id="ARBA00022692"/>
    </source>
</evidence>
<keyword evidence="7" id="KW-1003">Cell membrane</keyword>
<evidence type="ECO:0000256" key="15">
    <source>
        <dbReference type="ARBA" id="ARBA00033349"/>
    </source>
</evidence>
<comment type="catalytic activity">
    <reaction evidence="1">
        <text>D-mannitol(out) + N(pros)-phospho-L-histidyl-[protein] = D-mannitol 1-phosphate(in) + L-histidyl-[protein]</text>
        <dbReference type="Rhea" id="RHEA:33363"/>
        <dbReference type="Rhea" id="RHEA-COMP:9745"/>
        <dbReference type="Rhea" id="RHEA-COMP:9746"/>
        <dbReference type="ChEBI" id="CHEBI:16899"/>
        <dbReference type="ChEBI" id="CHEBI:29979"/>
        <dbReference type="ChEBI" id="CHEBI:61381"/>
        <dbReference type="ChEBI" id="CHEBI:64837"/>
        <dbReference type="EC" id="2.7.1.197"/>
    </reaction>
</comment>
<evidence type="ECO:0000256" key="3">
    <source>
        <dbReference type="ARBA" id="ARBA00004651"/>
    </source>
</evidence>
<protein>
    <recommendedName>
        <fullName evidence="5">PTS system mannitol-specific EIICB component</fullName>
        <ecNumber evidence="4">2.7.1.197</ecNumber>
    </recommendedName>
    <alternativeName>
        <fullName evidence="15">EIICB-Mtl</fullName>
    </alternativeName>
</protein>
<dbReference type="InterPro" id="IPR003501">
    <property type="entry name" value="PTS_EIIB_2/3"/>
</dbReference>
<evidence type="ECO:0000313" key="20">
    <source>
        <dbReference type="EMBL" id="CCK83836.1"/>
    </source>
</evidence>
<dbReference type="InterPro" id="IPR050893">
    <property type="entry name" value="Sugar_PTS"/>
</dbReference>
<evidence type="ECO:0000256" key="11">
    <source>
        <dbReference type="ARBA" id="ARBA00022683"/>
    </source>
</evidence>
<dbReference type="EMBL" id="CALZ01000098">
    <property type="protein sequence ID" value="CCK83836.1"/>
    <property type="molecule type" value="Genomic_DNA"/>
</dbReference>
<dbReference type="InterPro" id="IPR013011">
    <property type="entry name" value="PTS_EIIB_2"/>
</dbReference>
<dbReference type="InterPro" id="IPR003352">
    <property type="entry name" value="PTS_EIIC"/>
</dbReference>
<dbReference type="PROSITE" id="PS51104">
    <property type="entry name" value="PTS_EIIC_TYPE_2"/>
    <property type="match status" value="1"/>
</dbReference>
<evidence type="ECO:0000256" key="1">
    <source>
        <dbReference type="ARBA" id="ARBA00001655"/>
    </source>
</evidence>
<keyword evidence="11" id="KW-0598">Phosphotransferase system</keyword>
<organism evidence="19 21">
    <name type="scientific">Lactobacillus equicursoris 66c</name>
    <dbReference type="NCBI Taxonomy" id="872326"/>
    <lineage>
        <taxon>Bacteria</taxon>
        <taxon>Bacillati</taxon>
        <taxon>Bacillota</taxon>
        <taxon>Bacilli</taxon>
        <taxon>Lactobacillales</taxon>
        <taxon>Lactobacillaceae</taxon>
        <taxon>Lactobacillus</taxon>
    </lineage>
</organism>
<dbReference type="CDD" id="cd05567">
    <property type="entry name" value="PTS_IIB_mannitol"/>
    <property type="match status" value="1"/>
</dbReference>
<sequence>MSETQSKSSVKAKIQKFGTFLSGMIMPNIGAIIAWGFMTAIFMSPNGWFPNKYVNSFTSSMLYFMIPILIAYTGGKNVYEERGGVVGAISVVGTIVLGFPWASPVAQGIVYPTLYPYAANKSTGIPMFLGAMIMGPLSAWCLKKFDEKFQGKVKAGFEMIYNNFSQGIMGMIFVAISYFLVGPLLVISTIWIGHGVDWIITRHLLPLANLVIEPAKVLFLNNAIGNGVLVPLGIQQAAKVGKSVLFLMESNPGPGLGILLACSIFGKGSAKSSAPGAIIVHFFGGVHEIYFPYVLMKPMLLLAAMAGGVTGTFLFSILGGGLTAAASPGSIIAILLVSAKSAYFGNIVGVFGSAAVSFIVAALIYKMDKSEDGGDLAAAQGQVSQMKAAAKGQAAAEEDSSSAETTVASYKDVQRIIFACDAGMGSSAMGASLLRDKVKKAGLNLPVTNTAVRNLKDEPGLLVITQEELAERAKEKTPSALHVAVGNFLSTPKYDQVIARLKAASQAASEAEIKEEKQKQVDKLAKQKQFDFDFAAVKEVDFIRHDQHRGTVTMASSMFKDAMKQAGKKTPVKAVRINELTNDPSHLVIVTPAAAKNLAVRYDQIQVATVDDLLKTDELKGLIEKLK</sequence>
<feature type="transmembrane region" description="Helical" evidence="16">
    <location>
        <begin position="123"/>
        <end position="142"/>
    </location>
</feature>
<feature type="transmembrane region" description="Helical" evidence="16">
    <location>
        <begin position="84"/>
        <end position="103"/>
    </location>
</feature>
<dbReference type="PANTHER" id="PTHR30181">
    <property type="entry name" value="MANNITOL PERMEASE IIC COMPONENT"/>
    <property type="match status" value="1"/>
</dbReference>
<evidence type="ECO:0000256" key="16">
    <source>
        <dbReference type="SAM" id="Phobius"/>
    </source>
</evidence>
<name>K0NPC9_9LACO</name>
<keyword evidence="14 16" id="KW-0472">Membrane</keyword>
<keyword evidence="13 16" id="KW-1133">Transmembrane helix</keyword>
<feature type="transmembrane region" description="Helical" evidence="16">
    <location>
        <begin position="53"/>
        <end position="72"/>
    </location>
</feature>
<reference evidence="19 21" key="1">
    <citation type="submission" date="2012-08" db="EMBL/GenBank/DDBJ databases">
        <title>Draft Genome Sequences of Lactobacillus equicursoris CIP 110162T, isolated from thoroughbred racehorse feces and Lactobacillus sp. CRBIP 24.137 isolated from urine of human.</title>
        <authorList>
            <person name="Cousin S."/>
            <person name="Loux V."/>
            <person name="Ma L."/>
            <person name="Creno S."/>
            <person name="Clermont D."/>
            <person name="Bizet C."/>
            <person name="Bouchier C."/>
        </authorList>
    </citation>
    <scope>NUCLEOTIDE SEQUENCE [LARGE SCALE GENOMIC DNA]</scope>
    <source>
        <strain evidence="19 21">66c</strain>
    </source>
</reference>
<evidence type="ECO:0000256" key="13">
    <source>
        <dbReference type="ARBA" id="ARBA00022989"/>
    </source>
</evidence>
<dbReference type="GO" id="GO:0090563">
    <property type="term" value="F:protein-phosphocysteine-sugar phosphotransferase activity"/>
    <property type="evidence" value="ECO:0007669"/>
    <property type="project" value="TreeGrafter"/>
</dbReference>
<dbReference type="EMBL" id="CALZ01000089">
    <property type="protein sequence ID" value="CCK83624.1"/>
    <property type="molecule type" value="Genomic_DNA"/>
</dbReference>
<feature type="transmembrane region" description="Helical" evidence="16">
    <location>
        <begin position="313"/>
        <end position="337"/>
    </location>
</feature>